<feature type="transmembrane region" description="Helical" evidence="1">
    <location>
        <begin position="12"/>
        <end position="35"/>
    </location>
</feature>
<dbReference type="AlphaFoldDB" id="A0A3E0WU05"/>
<comment type="caution">
    <text evidence="2">The sequence shown here is derived from an EMBL/GenBank/DDBJ whole genome shotgun (WGS) entry which is preliminary data.</text>
</comment>
<proteinExistence type="predicted"/>
<dbReference type="RefSeq" id="WP_116347835.1">
    <property type="nucleotide sequence ID" value="NZ_NFZW01000009.1"/>
</dbReference>
<dbReference type="Proteomes" id="UP000256763">
    <property type="component" value="Unassembled WGS sequence"/>
</dbReference>
<sequence length="191" mass="21510">MTKHDAKVDVHARGWLVFFAVLWFGWYLFAEALAYEHFLNRWLVSFSGSFPRYEIEYTLSFVMSVLLLALIVKFAVLFGRHVGARRAGWMVGMGVVPATLLVLNVVVYAHWFTPAQSVDTRPLGQAVVALHAQRMQVPGQPGYQAVEFEWPDVTVLEARDGILVLGRKSLSRGVGCRSRISLSVVMRRVCV</sequence>
<organism evidence="2 3">
    <name type="scientific">Alkalilimnicola ehrlichii</name>
    <dbReference type="NCBI Taxonomy" id="351052"/>
    <lineage>
        <taxon>Bacteria</taxon>
        <taxon>Pseudomonadati</taxon>
        <taxon>Pseudomonadota</taxon>
        <taxon>Gammaproteobacteria</taxon>
        <taxon>Chromatiales</taxon>
        <taxon>Ectothiorhodospiraceae</taxon>
        <taxon>Alkalilimnicola</taxon>
    </lineage>
</organism>
<feature type="transmembrane region" description="Helical" evidence="1">
    <location>
        <begin position="55"/>
        <end position="76"/>
    </location>
</feature>
<evidence type="ECO:0000313" key="2">
    <source>
        <dbReference type="EMBL" id="RFA36464.1"/>
    </source>
</evidence>
<gene>
    <name evidence="2" type="ORF">CAL65_10825</name>
</gene>
<evidence type="ECO:0000256" key="1">
    <source>
        <dbReference type="SAM" id="Phobius"/>
    </source>
</evidence>
<accession>A0A3E0WU05</accession>
<keyword evidence="1" id="KW-0812">Transmembrane</keyword>
<protein>
    <submittedName>
        <fullName evidence="2">Uncharacterized protein</fullName>
    </submittedName>
</protein>
<reference evidence="3" key="1">
    <citation type="submission" date="2017-05" db="EMBL/GenBank/DDBJ databases">
        <authorList>
            <person name="Sharma S."/>
            <person name="Sidhu C."/>
            <person name="Pinnaka A.K."/>
        </authorList>
    </citation>
    <scope>NUCLEOTIDE SEQUENCE [LARGE SCALE GENOMIC DNA]</scope>
    <source>
        <strain evidence="3">AK93</strain>
    </source>
</reference>
<dbReference type="EMBL" id="NFZW01000009">
    <property type="protein sequence ID" value="RFA36464.1"/>
    <property type="molecule type" value="Genomic_DNA"/>
</dbReference>
<keyword evidence="1" id="KW-1133">Transmembrane helix</keyword>
<name>A0A3E0WU05_9GAMM</name>
<feature type="transmembrane region" description="Helical" evidence="1">
    <location>
        <begin position="88"/>
        <end position="111"/>
    </location>
</feature>
<evidence type="ECO:0000313" key="3">
    <source>
        <dbReference type="Proteomes" id="UP000256763"/>
    </source>
</evidence>
<keyword evidence="3" id="KW-1185">Reference proteome</keyword>
<keyword evidence="1" id="KW-0472">Membrane</keyword>